<dbReference type="InterPro" id="IPR027417">
    <property type="entry name" value="P-loop_NTPase"/>
</dbReference>
<dbReference type="AlphaFoldDB" id="A0A1G7HZ57"/>
<evidence type="ECO:0000259" key="11">
    <source>
        <dbReference type="PROSITE" id="PS50893"/>
    </source>
</evidence>
<dbReference type="FunFam" id="3.40.50.300:FF:000224">
    <property type="entry name" value="Energy-coupling factor transporter ATP-binding protein EcfA"/>
    <property type="match status" value="1"/>
</dbReference>
<protein>
    <recommendedName>
        <fullName evidence="10">ABC transporter ATP-binding protein</fullName>
    </recommendedName>
</protein>
<reference evidence="12 13" key="1">
    <citation type="submission" date="2016-10" db="EMBL/GenBank/DDBJ databases">
        <authorList>
            <person name="de Groot N.N."/>
        </authorList>
    </citation>
    <scope>NUCLEOTIDE SEQUENCE [LARGE SCALE GENOMIC DNA]</scope>
    <source>
        <strain evidence="13">DSM 938 / 37b4</strain>
    </source>
</reference>
<accession>A0A1G7HZ57</accession>
<keyword evidence="3 10" id="KW-0813">Transport</keyword>
<evidence type="ECO:0000256" key="4">
    <source>
        <dbReference type="ARBA" id="ARBA00022475"/>
    </source>
</evidence>
<proteinExistence type="evidence at protein level"/>
<organism evidence="12 13">
    <name type="scientific">Rhodobacter capsulatus</name>
    <name type="common">Rhodopseudomonas capsulata</name>
    <dbReference type="NCBI Taxonomy" id="1061"/>
    <lineage>
        <taxon>Bacteria</taxon>
        <taxon>Pseudomonadati</taxon>
        <taxon>Pseudomonadota</taxon>
        <taxon>Alphaproteobacteria</taxon>
        <taxon>Rhodobacterales</taxon>
        <taxon>Rhodobacter group</taxon>
        <taxon>Rhodobacter</taxon>
    </lineage>
</organism>
<keyword evidence="14" id="KW-0002">3D-structure</keyword>
<dbReference type="GO" id="GO:0006824">
    <property type="term" value="P:cobalt ion transport"/>
    <property type="evidence" value="ECO:0007669"/>
    <property type="project" value="InterPro"/>
</dbReference>
<evidence type="ECO:0000256" key="8">
    <source>
        <dbReference type="ARBA" id="ARBA00022967"/>
    </source>
</evidence>
<dbReference type="SMART" id="SM00382">
    <property type="entry name" value="AAA"/>
    <property type="match status" value="1"/>
</dbReference>
<dbReference type="PANTHER" id="PTHR43553:SF24">
    <property type="entry name" value="ENERGY-COUPLING FACTOR TRANSPORTER ATP-BINDING PROTEIN ECFA1"/>
    <property type="match status" value="1"/>
</dbReference>
<evidence type="ECO:0000256" key="2">
    <source>
        <dbReference type="ARBA" id="ARBA00005417"/>
    </source>
</evidence>
<dbReference type="PDB" id="5X41">
    <property type="method" value="X-ray"/>
    <property type="resolution" value="3.47 A"/>
    <property type="chains" value="A/B/C/D=1-280"/>
</dbReference>
<keyword evidence="7 10" id="KW-0067">ATP-binding</keyword>
<dbReference type="CDD" id="cd03225">
    <property type="entry name" value="ABC_cobalt_CbiO_domain1"/>
    <property type="match status" value="1"/>
</dbReference>
<evidence type="ECO:0000256" key="1">
    <source>
        <dbReference type="ARBA" id="ARBA00004202"/>
    </source>
</evidence>
<evidence type="ECO:0000256" key="6">
    <source>
        <dbReference type="ARBA" id="ARBA00022741"/>
    </source>
</evidence>
<dbReference type="Gene3D" id="3.40.50.300">
    <property type="entry name" value="P-loop containing nucleotide triphosphate hydrolases"/>
    <property type="match status" value="1"/>
</dbReference>
<dbReference type="InterPro" id="IPR017871">
    <property type="entry name" value="ABC_transporter-like_CS"/>
</dbReference>
<dbReference type="InterPro" id="IPR005876">
    <property type="entry name" value="Co_trans_ATP-bd"/>
</dbReference>
<name>A0A1G7HZ57_RHOCA</name>
<dbReference type="InterPro" id="IPR003439">
    <property type="entry name" value="ABC_transporter-like_ATP-bd"/>
</dbReference>
<gene>
    <name evidence="12" type="ORF">SAMN04244550_01599</name>
</gene>
<dbReference type="OrthoDB" id="9782163at2"/>
<dbReference type="PROSITE" id="PS00211">
    <property type="entry name" value="ABC_TRANSPORTER_1"/>
    <property type="match status" value="1"/>
</dbReference>
<dbReference type="SUPFAM" id="SSF52540">
    <property type="entry name" value="P-loop containing nucleoside triphosphate hydrolases"/>
    <property type="match status" value="1"/>
</dbReference>
<keyword evidence="5" id="KW-0997">Cell inner membrane</keyword>
<dbReference type="GO" id="GO:0042626">
    <property type="term" value="F:ATPase-coupled transmembrane transporter activity"/>
    <property type="evidence" value="ECO:0007669"/>
    <property type="project" value="TreeGrafter"/>
</dbReference>
<evidence type="ECO:0000256" key="10">
    <source>
        <dbReference type="RuleBase" id="RU364103"/>
    </source>
</evidence>
<dbReference type="InterPro" id="IPR050095">
    <property type="entry name" value="ECF_ABC_transporter_ATP-bd"/>
</dbReference>
<dbReference type="SMR" id="A0A1G7HZ57"/>
<dbReference type="InterPro" id="IPR003593">
    <property type="entry name" value="AAA+_ATPase"/>
</dbReference>
<comment type="function">
    <text evidence="10">Part of an ABC transporter complex. Responsible for energy coupling to the transport system.</text>
</comment>
<feature type="domain" description="ABC transporter" evidence="11">
    <location>
        <begin position="5"/>
        <end position="240"/>
    </location>
</feature>
<evidence type="ECO:0000313" key="12">
    <source>
        <dbReference type="EMBL" id="SDF05424.1"/>
    </source>
</evidence>
<evidence type="ECO:0000313" key="13">
    <source>
        <dbReference type="Proteomes" id="UP000183812"/>
    </source>
</evidence>
<dbReference type="Proteomes" id="UP000183812">
    <property type="component" value="Unassembled WGS sequence"/>
</dbReference>
<comment type="similarity">
    <text evidence="2 10">Belongs to the ABC transporter superfamily.</text>
</comment>
<keyword evidence="9 10" id="KW-0472">Membrane</keyword>
<dbReference type="RefSeq" id="WP_074553440.1">
    <property type="nucleotide sequence ID" value="NZ_CP119563.1"/>
</dbReference>
<reference evidence="14" key="2">
    <citation type="journal article" date="2017" name="Cell Res.">
        <title>Structure and mechanism of a group-I cobalt energy coupling factor transporter.</title>
        <authorList>
            <person name="Bao Z."/>
            <person name="Qi X."/>
            <person name="Hong S."/>
            <person name="Xu K."/>
            <person name="He F."/>
            <person name="Zhang M."/>
            <person name="Chen J."/>
            <person name="Chao D."/>
            <person name="Zhao W."/>
            <person name="Li D."/>
            <person name="Wang J."/>
            <person name="Zhang P."/>
        </authorList>
    </citation>
    <scope>X-RAY CRYSTALLOGRAPHY (3.47 ANGSTROMS)</scope>
</reference>
<evidence type="ECO:0000256" key="7">
    <source>
        <dbReference type="ARBA" id="ARBA00022840"/>
    </source>
</evidence>
<evidence type="ECO:0007829" key="14">
    <source>
        <dbReference type="PDB" id="5X41"/>
    </source>
</evidence>
<keyword evidence="6 10" id="KW-0547">Nucleotide-binding</keyword>
<dbReference type="NCBIfam" id="TIGR01166">
    <property type="entry name" value="cbiO"/>
    <property type="match status" value="1"/>
</dbReference>
<dbReference type="PDBsum" id="5X41"/>
<dbReference type="PROSITE" id="PS50893">
    <property type="entry name" value="ABC_TRANSPORTER_2"/>
    <property type="match status" value="1"/>
</dbReference>
<evidence type="ECO:0000256" key="5">
    <source>
        <dbReference type="ARBA" id="ARBA00022519"/>
    </source>
</evidence>
<evidence type="ECO:0000256" key="9">
    <source>
        <dbReference type="ARBA" id="ARBA00023136"/>
    </source>
</evidence>
<dbReference type="GO" id="GO:0005524">
    <property type="term" value="F:ATP binding"/>
    <property type="evidence" value="ECO:0007669"/>
    <property type="project" value="UniProtKB-UniRule"/>
</dbReference>
<dbReference type="GO" id="GO:0016887">
    <property type="term" value="F:ATP hydrolysis activity"/>
    <property type="evidence" value="ECO:0007669"/>
    <property type="project" value="InterPro"/>
</dbReference>
<dbReference type="Pfam" id="PF00005">
    <property type="entry name" value="ABC_tran"/>
    <property type="match status" value="1"/>
</dbReference>
<sequence>MTPILAAEALTYAFPGGVKALDDLSLAVPKGESLAILGPNGAGKSTLLLHLNGTLRPQSGRVLLGGTATGHSRKDLTGWRRRVGLVLQDADDQLFAATVFEDVSFGPLNLGLSEAEARARVEEALAALSISDLRDRPTHMLSGGQKRRVAIAGAVAMRPEVLLLDEPTAGLDLAGTEQLLTLLRGLRAAGMTLVFSTHDVELAAALADRVALFRAGRVLAEGAAEAVLSDRATLAQVALRPPLVIDLALSARDHGLLAPEAPLPKTRDALAAQMAGWTRR</sequence>
<dbReference type="EMBL" id="FNAY01000006">
    <property type="protein sequence ID" value="SDF05424.1"/>
    <property type="molecule type" value="Genomic_DNA"/>
</dbReference>
<dbReference type="GO" id="GO:0043190">
    <property type="term" value="C:ATP-binding cassette (ABC) transporter complex"/>
    <property type="evidence" value="ECO:0007669"/>
    <property type="project" value="TreeGrafter"/>
</dbReference>
<evidence type="ECO:0000256" key="3">
    <source>
        <dbReference type="ARBA" id="ARBA00022448"/>
    </source>
</evidence>
<dbReference type="PANTHER" id="PTHR43553">
    <property type="entry name" value="HEAVY METAL TRANSPORTER"/>
    <property type="match status" value="1"/>
</dbReference>
<dbReference type="InterPro" id="IPR015856">
    <property type="entry name" value="ABC_transpr_CbiO/EcfA_su"/>
</dbReference>
<keyword evidence="4 10" id="KW-1003">Cell membrane</keyword>
<comment type="subcellular location">
    <subcellularLocation>
        <location evidence="1 10">Cell membrane</location>
        <topology evidence="1 10">Peripheral membrane protein</topology>
    </subcellularLocation>
</comment>
<keyword evidence="8" id="KW-1278">Translocase</keyword>